<organism evidence="2 3">
    <name type="scientific">Bartonella apihabitans</name>
    <dbReference type="NCBI Taxonomy" id="2750929"/>
    <lineage>
        <taxon>Bacteria</taxon>
        <taxon>Pseudomonadati</taxon>
        <taxon>Pseudomonadota</taxon>
        <taxon>Alphaproteobacteria</taxon>
        <taxon>Hyphomicrobiales</taxon>
        <taxon>Bartonellaceae</taxon>
        <taxon>Bartonella</taxon>
    </lineage>
</organism>
<gene>
    <name evidence="2" type="ORF">BBC0178_016860</name>
</gene>
<evidence type="ECO:0000313" key="3">
    <source>
        <dbReference type="Proteomes" id="UP000189660"/>
    </source>
</evidence>
<proteinExistence type="predicted"/>
<dbReference type="KEGG" id="bapa:BBC0178_016860"/>
<sequence>MRKFLSLLCVVFMLSGCWLSLNFSQEIQDKWRGQPIENIIKRLGPFHVAQNKKGEKYVYWERSFQKSTPTGYELAYCEARAFYDEHGKITRLDTYSRGANCAFGFKDALK</sequence>
<dbReference type="OrthoDB" id="7927006at2"/>
<dbReference type="AlphaFoldDB" id="A0A1U9MCE5"/>
<dbReference type="Proteomes" id="UP000189660">
    <property type="component" value="Chromosome"/>
</dbReference>
<evidence type="ECO:0000313" key="2">
    <source>
        <dbReference type="EMBL" id="AQT43139.1"/>
    </source>
</evidence>
<dbReference type="PROSITE" id="PS51257">
    <property type="entry name" value="PROKAR_LIPOPROTEIN"/>
    <property type="match status" value="1"/>
</dbReference>
<accession>A0A1U9MCE5</accession>
<dbReference type="EMBL" id="CP015820">
    <property type="protein sequence ID" value="AQT43139.1"/>
    <property type="molecule type" value="Genomic_DNA"/>
</dbReference>
<evidence type="ECO:0000256" key="1">
    <source>
        <dbReference type="SAM" id="SignalP"/>
    </source>
</evidence>
<feature type="chain" id="PRO_5010692719" description="Lipoprotein" evidence="1">
    <location>
        <begin position="21"/>
        <end position="110"/>
    </location>
</feature>
<keyword evidence="3" id="KW-1185">Reference proteome</keyword>
<name>A0A1U9MCE5_9HYPH</name>
<feature type="signal peptide" evidence="1">
    <location>
        <begin position="1"/>
        <end position="20"/>
    </location>
</feature>
<dbReference type="RefSeq" id="WP_149867455.1">
    <property type="nucleotide sequence ID" value="NZ_CP015820.1"/>
</dbReference>
<reference evidence="2 3" key="1">
    <citation type="submission" date="2016-11" db="EMBL/GenBank/DDBJ databases">
        <title>Comparative genomics of Bartonella apis.</title>
        <authorList>
            <person name="Engel P."/>
        </authorList>
    </citation>
    <scope>NUCLEOTIDE SEQUENCE [LARGE SCALE GENOMIC DNA]</scope>
    <source>
        <strain evidence="2 3">BBC0178</strain>
    </source>
</reference>
<protein>
    <recommendedName>
        <fullName evidence="4">Lipoprotein</fullName>
    </recommendedName>
</protein>
<keyword evidence="1" id="KW-0732">Signal</keyword>
<evidence type="ECO:0008006" key="4">
    <source>
        <dbReference type="Google" id="ProtNLM"/>
    </source>
</evidence>